<dbReference type="Proteomes" id="UP000053989">
    <property type="component" value="Unassembled WGS sequence"/>
</dbReference>
<dbReference type="AlphaFoldDB" id="A0A0C3A3C1"/>
<accession>A0A0C3A3C1</accession>
<reference evidence="2" key="2">
    <citation type="submission" date="2015-01" db="EMBL/GenBank/DDBJ databases">
        <title>Evolutionary Origins and Diversification of the Mycorrhizal Mutualists.</title>
        <authorList>
            <consortium name="DOE Joint Genome Institute"/>
            <consortium name="Mycorrhizal Genomics Consortium"/>
            <person name="Kohler A."/>
            <person name="Kuo A."/>
            <person name="Nagy L.G."/>
            <person name="Floudas D."/>
            <person name="Copeland A."/>
            <person name="Barry K.W."/>
            <person name="Cichocki N."/>
            <person name="Veneault-Fourrey C."/>
            <person name="LaButti K."/>
            <person name="Lindquist E.A."/>
            <person name="Lipzen A."/>
            <person name="Lundell T."/>
            <person name="Morin E."/>
            <person name="Murat C."/>
            <person name="Riley R."/>
            <person name="Ohm R."/>
            <person name="Sun H."/>
            <person name="Tunlid A."/>
            <person name="Henrissat B."/>
            <person name="Grigoriev I.V."/>
            <person name="Hibbett D.S."/>
            <person name="Martin F."/>
        </authorList>
    </citation>
    <scope>NUCLEOTIDE SEQUENCE [LARGE SCALE GENOMIC DNA]</scope>
    <source>
        <strain evidence="2">Foug A</strain>
    </source>
</reference>
<evidence type="ECO:0000313" key="2">
    <source>
        <dbReference type="Proteomes" id="UP000053989"/>
    </source>
</evidence>
<sequence>MCPETSPPKDFIAYLLACKVIRLFQALIVAIDSPLSGHKLSTDAPLLCLTDPCLTDLTRYLFTYSYAASMSQTNSCAAILYAPSVVASPHHTAHCVLGELS</sequence>
<dbReference type="HOGENOM" id="CLU_2293362_0_0_1"/>
<keyword evidence="2" id="KW-1185">Reference proteome</keyword>
<evidence type="ECO:0000313" key="1">
    <source>
        <dbReference type="EMBL" id="KIM59167.1"/>
    </source>
</evidence>
<dbReference type="EMBL" id="KN822076">
    <property type="protein sequence ID" value="KIM59167.1"/>
    <property type="molecule type" value="Genomic_DNA"/>
</dbReference>
<protein>
    <submittedName>
        <fullName evidence="1">Uncharacterized protein</fullName>
    </submittedName>
</protein>
<dbReference type="InParanoid" id="A0A0C3A3C1"/>
<proteinExistence type="predicted"/>
<organism evidence="1 2">
    <name type="scientific">Scleroderma citrinum Foug A</name>
    <dbReference type="NCBI Taxonomy" id="1036808"/>
    <lineage>
        <taxon>Eukaryota</taxon>
        <taxon>Fungi</taxon>
        <taxon>Dikarya</taxon>
        <taxon>Basidiomycota</taxon>
        <taxon>Agaricomycotina</taxon>
        <taxon>Agaricomycetes</taxon>
        <taxon>Agaricomycetidae</taxon>
        <taxon>Boletales</taxon>
        <taxon>Sclerodermatineae</taxon>
        <taxon>Sclerodermataceae</taxon>
        <taxon>Scleroderma</taxon>
    </lineage>
</organism>
<reference evidence="1 2" key="1">
    <citation type="submission" date="2014-04" db="EMBL/GenBank/DDBJ databases">
        <authorList>
            <consortium name="DOE Joint Genome Institute"/>
            <person name="Kuo A."/>
            <person name="Kohler A."/>
            <person name="Nagy L.G."/>
            <person name="Floudas D."/>
            <person name="Copeland A."/>
            <person name="Barry K.W."/>
            <person name="Cichocki N."/>
            <person name="Veneault-Fourrey C."/>
            <person name="LaButti K."/>
            <person name="Lindquist E.A."/>
            <person name="Lipzen A."/>
            <person name="Lundell T."/>
            <person name="Morin E."/>
            <person name="Murat C."/>
            <person name="Sun H."/>
            <person name="Tunlid A."/>
            <person name="Henrissat B."/>
            <person name="Grigoriev I.V."/>
            <person name="Hibbett D.S."/>
            <person name="Martin F."/>
            <person name="Nordberg H.P."/>
            <person name="Cantor M.N."/>
            <person name="Hua S.X."/>
        </authorList>
    </citation>
    <scope>NUCLEOTIDE SEQUENCE [LARGE SCALE GENOMIC DNA]</scope>
    <source>
        <strain evidence="1 2">Foug A</strain>
    </source>
</reference>
<gene>
    <name evidence="1" type="ORF">SCLCIDRAFT_1217948</name>
</gene>
<name>A0A0C3A3C1_9AGAM</name>